<gene>
    <name evidence="2" type="ORF">METZ01_LOCUS22427</name>
</gene>
<evidence type="ECO:0000313" key="2">
    <source>
        <dbReference type="EMBL" id="SUZ69573.1"/>
    </source>
</evidence>
<sequence>MQKTKKTIYQILLITLLIVTSAHVFAQSRTGPPLDKPRIPRVQKPWTDEQREILAPRERDGHVLGVWSTCAQAPKLCNAWLVFTDYLLQESTLPIRDRELLILRIGWLNGGAYEWAAHAGLARSVGITEEELKRILLGAGAPGWNDWDATLLKAADELHLDALISAATWDALADRYDTRQLMEVVFTVGQYNMVAMYLNSLGVQFEEGWEGFPIGN</sequence>
<dbReference type="InterPro" id="IPR029032">
    <property type="entry name" value="AhpD-like"/>
</dbReference>
<organism evidence="2">
    <name type="scientific">marine metagenome</name>
    <dbReference type="NCBI Taxonomy" id="408172"/>
    <lineage>
        <taxon>unclassified sequences</taxon>
        <taxon>metagenomes</taxon>
        <taxon>ecological metagenomes</taxon>
    </lineage>
</organism>
<proteinExistence type="predicted"/>
<dbReference type="SUPFAM" id="SSF69118">
    <property type="entry name" value="AhpD-like"/>
    <property type="match status" value="1"/>
</dbReference>
<accession>A0A381PVX2</accession>
<dbReference type="PANTHER" id="PTHR34846:SF5">
    <property type="entry name" value="CARBOXYMUCONOLACTONE DECARBOXYLASE-LIKE DOMAIN-CONTAINING PROTEIN"/>
    <property type="match status" value="1"/>
</dbReference>
<dbReference type="EMBL" id="UINC01001065">
    <property type="protein sequence ID" value="SUZ69573.1"/>
    <property type="molecule type" value="Genomic_DNA"/>
</dbReference>
<dbReference type="Gene3D" id="1.20.1290.10">
    <property type="entry name" value="AhpD-like"/>
    <property type="match status" value="1"/>
</dbReference>
<reference evidence="2" key="1">
    <citation type="submission" date="2018-05" db="EMBL/GenBank/DDBJ databases">
        <authorList>
            <person name="Lanie J.A."/>
            <person name="Ng W.-L."/>
            <person name="Kazmierczak K.M."/>
            <person name="Andrzejewski T.M."/>
            <person name="Davidsen T.M."/>
            <person name="Wayne K.J."/>
            <person name="Tettelin H."/>
            <person name="Glass J.I."/>
            <person name="Rusch D."/>
            <person name="Podicherti R."/>
            <person name="Tsui H.-C.T."/>
            <person name="Winkler M.E."/>
        </authorList>
    </citation>
    <scope>NUCLEOTIDE SEQUENCE</scope>
</reference>
<dbReference type="InterPro" id="IPR003779">
    <property type="entry name" value="CMD-like"/>
</dbReference>
<name>A0A381PVX2_9ZZZZ</name>
<dbReference type="PANTHER" id="PTHR34846">
    <property type="entry name" value="4-CARBOXYMUCONOLACTONE DECARBOXYLASE FAMILY PROTEIN (AFU_ORTHOLOGUE AFUA_6G11590)"/>
    <property type="match status" value="1"/>
</dbReference>
<protein>
    <recommendedName>
        <fullName evidence="1">Carboxymuconolactone decarboxylase-like domain-containing protein</fullName>
    </recommendedName>
</protein>
<dbReference type="Pfam" id="PF02627">
    <property type="entry name" value="CMD"/>
    <property type="match status" value="1"/>
</dbReference>
<dbReference type="AlphaFoldDB" id="A0A381PVX2"/>
<feature type="domain" description="Carboxymuconolactone decarboxylase-like" evidence="1">
    <location>
        <begin position="75"/>
        <end position="154"/>
    </location>
</feature>
<dbReference type="GO" id="GO:0051920">
    <property type="term" value="F:peroxiredoxin activity"/>
    <property type="evidence" value="ECO:0007669"/>
    <property type="project" value="InterPro"/>
</dbReference>
<evidence type="ECO:0000259" key="1">
    <source>
        <dbReference type="Pfam" id="PF02627"/>
    </source>
</evidence>